<evidence type="ECO:0000256" key="1">
    <source>
        <dbReference type="SAM" id="MobiDB-lite"/>
    </source>
</evidence>
<dbReference type="Proteomes" id="UP000632535">
    <property type="component" value="Unassembled WGS sequence"/>
</dbReference>
<keyword evidence="3" id="KW-1185">Reference proteome</keyword>
<organism evidence="2 3">
    <name type="scientific">Isoptericola cucumis</name>
    <dbReference type="NCBI Taxonomy" id="1776856"/>
    <lineage>
        <taxon>Bacteria</taxon>
        <taxon>Bacillati</taxon>
        <taxon>Actinomycetota</taxon>
        <taxon>Actinomycetes</taxon>
        <taxon>Micrococcales</taxon>
        <taxon>Promicromonosporaceae</taxon>
        <taxon>Isoptericola</taxon>
    </lineage>
</organism>
<dbReference type="RefSeq" id="WP_188525264.1">
    <property type="nucleotide sequence ID" value="NZ_BMDG01000016.1"/>
</dbReference>
<dbReference type="InterPro" id="IPR029058">
    <property type="entry name" value="AB_hydrolase_fold"/>
</dbReference>
<name>A0ABQ2BAG8_9MICO</name>
<evidence type="ECO:0000313" key="2">
    <source>
        <dbReference type="EMBL" id="GGI11696.1"/>
    </source>
</evidence>
<feature type="region of interest" description="Disordered" evidence="1">
    <location>
        <begin position="524"/>
        <end position="547"/>
    </location>
</feature>
<dbReference type="SUPFAM" id="SSF53474">
    <property type="entry name" value="alpha/beta-Hydrolases"/>
    <property type="match status" value="1"/>
</dbReference>
<gene>
    <name evidence="2" type="ORF">GCM10007368_37480</name>
</gene>
<comment type="caution">
    <text evidence="2">The sequence shown here is derived from an EMBL/GenBank/DDBJ whole genome shotgun (WGS) entry which is preliminary data.</text>
</comment>
<dbReference type="Gene3D" id="3.40.50.1820">
    <property type="entry name" value="alpha/beta hydrolase"/>
    <property type="match status" value="1"/>
</dbReference>
<evidence type="ECO:0008006" key="4">
    <source>
        <dbReference type="Google" id="ProtNLM"/>
    </source>
</evidence>
<accession>A0ABQ2BAG8</accession>
<sequence length="547" mass="54411">MTDVLPPRDTLTVVGGPPLVRVDADAVLAAAGLLDDAAARLQGAASRCAVAHTALERSLWAPDLLGLQVALDRAMRDPAVRGRAVALVGDAAARLGERARRAAALATRLRIAAGLYRRSESTAEQVAGGVVTTVAAAAGLAAGAVLAQPFVRWGAHAVGDVATWATRGAALGRTPAAPVGGDPATPAGRVVTTGGDDPAGALLRGVAPVADEAVAGLGWGVGLVASRHPAGDASVTGAAGSLGGLARAAMPDSEVRVWPLAAAAFPAGTPAWSGRPAGTVAEALARTADLYPHGSGIVGRSGAGAPAGTVAVEEVTHDDGSTSWTVLVPGTQTSVSASNPFDGLTDLELMADRAADVTDGVTRALAEAGAARDEPVVLVGHSLGGIAAVALASSPAFRARHRVGGVVTAGSPTATFRTPAGVPVLHLENDEELVSPLDGRSTAENPAAPDRVTVGRALRASADPADRAASGSLSLAHAMPTHLRTLAAARASGNVQVAGVAGRIEALLGGERARTRFYGVRREPADPGVVMAPGPDALSPSSGRTLR</sequence>
<proteinExistence type="predicted"/>
<evidence type="ECO:0000313" key="3">
    <source>
        <dbReference type="Proteomes" id="UP000632535"/>
    </source>
</evidence>
<reference evidence="3" key="1">
    <citation type="journal article" date="2019" name="Int. J. Syst. Evol. Microbiol.">
        <title>The Global Catalogue of Microorganisms (GCM) 10K type strain sequencing project: providing services to taxonomists for standard genome sequencing and annotation.</title>
        <authorList>
            <consortium name="The Broad Institute Genomics Platform"/>
            <consortium name="The Broad Institute Genome Sequencing Center for Infectious Disease"/>
            <person name="Wu L."/>
            <person name="Ma J."/>
        </authorList>
    </citation>
    <scope>NUCLEOTIDE SEQUENCE [LARGE SCALE GENOMIC DNA]</scope>
    <source>
        <strain evidence="3">CCM 8653</strain>
    </source>
</reference>
<protein>
    <recommendedName>
        <fullName evidence="4">PGAP1-like protein</fullName>
    </recommendedName>
</protein>
<dbReference type="EMBL" id="BMDG01000016">
    <property type="protein sequence ID" value="GGI11696.1"/>
    <property type="molecule type" value="Genomic_DNA"/>
</dbReference>